<evidence type="ECO:0000313" key="2">
    <source>
        <dbReference type="EMBL" id="QFI55123.1"/>
    </source>
</evidence>
<protein>
    <submittedName>
        <fullName evidence="2">DUF541 domain-containing protein</fullName>
    </submittedName>
</protein>
<name>A0A5J6WZH0_9GAMM</name>
<feature type="signal peptide" evidence="1">
    <location>
        <begin position="1"/>
        <end position="19"/>
    </location>
</feature>
<keyword evidence="3" id="KW-1185">Reference proteome</keyword>
<dbReference type="GO" id="GO:0006974">
    <property type="term" value="P:DNA damage response"/>
    <property type="evidence" value="ECO:0007669"/>
    <property type="project" value="TreeGrafter"/>
</dbReference>
<dbReference type="Pfam" id="PF04402">
    <property type="entry name" value="SIMPL"/>
    <property type="match status" value="1"/>
</dbReference>
<evidence type="ECO:0000313" key="3">
    <source>
        <dbReference type="Proteomes" id="UP000594034"/>
    </source>
</evidence>
<gene>
    <name evidence="2" type="ORF">FE240_10775</name>
</gene>
<dbReference type="Gene3D" id="3.30.110.170">
    <property type="entry name" value="Protein of unknown function (DUF541), domain 1"/>
    <property type="match status" value="1"/>
</dbReference>
<dbReference type="PANTHER" id="PTHR34387:SF1">
    <property type="entry name" value="PERIPLASMIC IMMUNOGENIC PROTEIN"/>
    <property type="match status" value="1"/>
</dbReference>
<sequence>MRKHLLSLSFLAMSLPALSLEAPTAPHIIVNGMAEYKSEPDMATLSVSVSALQKEGLKAKQQVDSKVAAFFSKLEAMGIERSDVEAGNLVVSPEYQYEANKRPQLIGHRAQRQLAIKLYQMDKLSELIDTALAAGLESVSQVVYGLKNAQDAKDKVRLEAVNDAKHKAEMLAQSFGMKLGKVYSVEYRSAMPMPVYARSLKMMAPAAQNESADTGYQQQSITFTDSVDAVFTLE</sequence>
<reference evidence="2 3" key="1">
    <citation type="submission" date="2019-05" db="EMBL/GenBank/DDBJ databases">
        <title>OXA-830, a novel chromosomally encoded expanded-spectrum class D beta-lactamase in Aeromonas simiae.</title>
        <authorList>
            <person name="Zhou W."/>
            <person name="Chen Q."/>
        </authorList>
    </citation>
    <scope>NUCLEOTIDE SEQUENCE [LARGE SCALE GENOMIC DNA]</scope>
    <source>
        <strain evidence="2 3">A6</strain>
    </source>
</reference>
<dbReference type="InterPro" id="IPR052022">
    <property type="entry name" value="26kDa_periplasmic_antigen"/>
</dbReference>
<dbReference type="Gene3D" id="3.30.70.2970">
    <property type="entry name" value="Protein of unknown function (DUF541), domain 2"/>
    <property type="match status" value="1"/>
</dbReference>
<dbReference type="KEGG" id="asim:FE240_10775"/>
<dbReference type="Proteomes" id="UP000594034">
    <property type="component" value="Chromosome"/>
</dbReference>
<dbReference type="EMBL" id="CP040449">
    <property type="protein sequence ID" value="QFI55123.1"/>
    <property type="molecule type" value="Genomic_DNA"/>
</dbReference>
<evidence type="ECO:0000256" key="1">
    <source>
        <dbReference type="SAM" id="SignalP"/>
    </source>
</evidence>
<proteinExistence type="predicted"/>
<dbReference type="AlphaFoldDB" id="A0A5J6WZH0"/>
<dbReference type="InterPro" id="IPR007497">
    <property type="entry name" value="SIMPL/DUF541"/>
</dbReference>
<feature type="chain" id="PRO_5023829201" evidence="1">
    <location>
        <begin position="20"/>
        <end position="234"/>
    </location>
</feature>
<dbReference type="RefSeq" id="WP_193000856.1">
    <property type="nucleotide sequence ID" value="NZ_CP040449.1"/>
</dbReference>
<accession>A0A5J6WZH0</accession>
<organism evidence="2 3">
    <name type="scientific">Aeromonas simiae</name>
    <dbReference type="NCBI Taxonomy" id="218936"/>
    <lineage>
        <taxon>Bacteria</taxon>
        <taxon>Pseudomonadati</taxon>
        <taxon>Pseudomonadota</taxon>
        <taxon>Gammaproteobacteria</taxon>
        <taxon>Aeromonadales</taxon>
        <taxon>Aeromonadaceae</taxon>
        <taxon>Aeromonas</taxon>
    </lineage>
</organism>
<keyword evidence="1" id="KW-0732">Signal</keyword>
<dbReference type="PANTHER" id="PTHR34387">
    <property type="entry name" value="SLR1258 PROTEIN"/>
    <property type="match status" value="1"/>
</dbReference>